<keyword evidence="3" id="KW-0813">Transport</keyword>
<dbReference type="GO" id="GO:0005524">
    <property type="term" value="F:ATP binding"/>
    <property type="evidence" value="ECO:0007669"/>
    <property type="project" value="UniProtKB-KW"/>
</dbReference>
<dbReference type="InterPro" id="IPR050388">
    <property type="entry name" value="ABC_Ni/Peptide_Import"/>
</dbReference>
<organism evidence="9 10">
    <name type="scientific">Roseovarius aestuarii</name>
    <dbReference type="NCBI Taxonomy" id="475083"/>
    <lineage>
        <taxon>Bacteria</taxon>
        <taxon>Pseudomonadati</taxon>
        <taxon>Pseudomonadota</taxon>
        <taxon>Alphaproteobacteria</taxon>
        <taxon>Rhodobacterales</taxon>
        <taxon>Roseobacteraceae</taxon>
        <taxon>Roseovarius</taxon>
    </lineage>
</organism>
<dbReference type="SUPFAM" id="SSF52540">
    <property type="entry name" value="P-loop containing nucleoside triphosphate hydrolases"/>
    <property type="match status" value="2"/>
</dbReference>
<dbReference type="PROSITE" id="PS50893">
    <property type="entry name" value="ABC_TRANSPORTER_2"/>
    <property type="match status" value="2"/>
</dbReference>
<dbReference type="Pfam" id="PF08352">
    <property type="entry name" value="oligo_HPY"/>
    <property type="match status" value="2"/>
</dbReference>
<proteinExistence type="inferred from homology"/>
<evidence type="ECO:0000256" key="4">
    <source>
        <dbReference type="ARBA" id="ARBA00022475"/>
    </source>
</evidence>
<dbReference type="InterPro" id="IPR027417">
    <property type="entry name" value="P-loop_NTPase"/>
</dbReference>
<evidence type="ECO:0000256" key="5">
    <source>
        <dbReference type="ARBA" id="ARBA00022741"/>
    </source>
</evidence>
<dbReference type="PROSITE" id="PS00211">
    <property type="entry name" value="ABC_TRANSPORTER_1"/>
    <property type="match status" value="2"/>
</dbReference>
<evidence type="ECO:0000259" key="8">
    <source>
        <dbReference type="PROSITE" id="PS50893"/>
    </source>
</evidence>
<dbReference type="GO" id="GO:0016887">
    <property type="term" value="F:ATP hydrolysis activity"/>
    <property type="evidence" value="ECO:0007669"/>
    <property type="project" value="InterPro"/>
</dbReference>
<evidence type="ECO:0000256" key="7">
    <source>
        <dbReference type="ARBA" id="ARBA00023136"/>
    </source>
</evidence>
<dbReference type="GO" id="GO:0015833">
    <property type="term" value="P:peptide transport"/>
    <property type="evidence" value="ECO:0007669"/>
    <property type="project" value="InterPro"/>
</dbReference>
<dbReference type="NCBIfam" id="NF008453">
    <property type="entry name" value="PRK11308.1"/>
    <property type="match status" value="2"/>
</dbReference>
<dbReference type="EMBL" id="FWXB01000013">
    <property type="protein sequence ID" value="SMC13320.1"/>
    <property type="molecule type" value="Genomic_DNA"/>
</dbReference>
<evidence type="ECO:0000256" key="1">
    <source>
        <dbReference type="ARBA" id="ARBA00004417"/>
    </source>
</evidence>
<dbReference type="InterPro" id="IPR013563">
    <property type="entry name" value="Oligopep_ABC_C"/>
</dbReference>
<reference evidence="9 10" key="1">
    <citation type="submission" date="2017-03" db="EMBL/GenBank/DDBJ databases">
        <authorList>
            <person name="Afonso C.L."/>
            <person name="Miller P.J."/>
            <person name="Scott M.A."/>
            <person name="Spackman E."/>
            <person name="Goraichik I."/>
            <person name="Dimitrov K.M."/>
            <person name="Suarez D.L."/>
            <person name="Swayne D.E."/>
        </authorList>
    </citation>
    <scope>NUCLEOTIDE SEQUENCE [LARGE SCALE GENOMIC DNA]</scope>
    <source>
        <strain evidence="9 10">CECT 7745</strain>
    </source>
</reference>
<feature type="domain" description="ABC transporter" evidence="8">
    <location>
        <begin position="7"/>
        <end position="252"/>
    </location>
</feature>
<dbReference type="InterPro" id="IPR017871">
    <property type="entry name" value="ABC_transporter-like_CS"/>
</dbReference>
<evidence type="ECO:0000256" key="2">
    <source>
        <dbReference type="ARBA" id="ARBA00005417"/>
    </source>
</evidence>
<dbReference type="CDD" id="cd03257">
    <property type="entry name" value="ABC_NikE_OppD_transporters"/>
    <property type="match status" value="2"/>
</dbReference>
<keyword evidence="6 9" id="KW-0067">ATP-binding</keyword>
<comment type="similarity">
    <text evidence="2">Belongs to the ABC transporter superfamily.</text>
</comment>
<evidence type="ECO:0000256" key="6">
    <source>
        <dbReference type="ARBA" id="ARBA00022840"/>
    </source>
</evidence>
<keyword evidence="7" id="KW-0472">Membrane</keyword>
<dbReference type="InterPro" id="IPR003439">
    <property type="entry name" value="ABC_transporter-like_ATP-bd"/>
</dbReference>
<keyword evidence="4" id="KW-1003">Cell membrane</keyword>
<sequence length="561" mass="61495">MAEEPLLEVHELAVRYGSLPAVNWASFSLERNRVLGIVGESGSGKSTLIWALTRLLPDVATITSGSVYFEGQDLLRLPPDQLRRLRGTRISYISQDPMSALTPALPIGQQMMDVLYREPWSQKEKWSRCIDALDWVSLPDPAARMKMYPYELSGGQRQRVSIAMALMLEPDLVIADEPTTALDATLEVEILDLLRRLQHETESAVIFVTHHLGVVSSLCDDVLVMNHGDIVEAGPVPEVFANPAHDYTRMLLRCDPARIEQPTRRLPSMADDLAKPVKIVSGPKDRVKADQAPVLDVANLCVNFTKPDMLPKWLGGRPQLIRAVRDVSLSVRKGETLALVGESGSGKTTIARSVLGLVGADSGSVTVTGRTVDRGNSQVLKSVRACTSMMFQDPVGSLSPRVTIGEQILEPLIVQGRRDLDRRETLNRLLTNVGLPVSFASRYPHQLSGGQARRVGVARALALDPELIIADEPTAGLDVSVQGEVLNLLNEIQERTGVSILIITHNMSVVRHCADRVVVLLKGEVVETGPCARIFDAPQHDYTRALIAASQHELPEFSETE</sequence>
<dbReference type="Gene3D" id="3.40.50.300">
    <property type="entry name" value="P-loop containing nucleotide triphosphate hydrolases"/>
    <property type="match status" value="2"/>
</dbReference>
<dbReference type="Pfam" id="PF00005">
    <property type="entry name" value="ABC_tran"/>
    <property type="match status" value="2"/>
</dbReference>
<dbReference type="PANTHER" id="PTHR43297:SF2">
    <property type="entry name" value="DIPEPTIDE TRANSPORT ATP-BINDING PROTEIN DPPD"/>
    <property type="match status" value="1"/>
</dbReference>
<dbReference type="Proteomes" id="UP000193224">
    <property type="component" value="Unassembled WGS sequence"/>
</dbReference>
<evidence type="ECO:0000313" key="10">
    <source>
        <dbReference type="Proteomes" id="UP000193224"/>
    </source>
</evidence>
<dbReference type="OrthoDB" id="9802264at2"/>
<dbReference type="EC" id="3.6.3.-" evidence="9"/>
<dbReference type="RefSeq" id="WP_085801271.1">
    <property type="nucleotide sequence ID" value="NZ_FWXB01000013.1"/>
</dbReference>
<name>A0A1X7BV05_9RHOB</name>
<keyword evidence="10" id="KW-1185">Reference proteome</keyword>
<accession>A0A1X7BV05</accession>
<dbReference type="GO" id="GO:0005886">
    <property type="term" value="C:plasma membrane"/>
    <property type="evidence" value="ECO:0007669"/>
    <property type="project" value="UniProtKB-SubCell"/>
</dbReference>
<evidence type="ECO:0000256" key="3">
    <source>
        <dbReference type="ARBA" id="ARBA00022448"/>
    </source>
</evidence>
<protein>
    <submittedName>
        <fullName evidence="9">Glutathione import ATP-binding protein GsiA</fullName>
        <ecNumber evidence="9">3.6.3.-</ecNumber>
    </submittedName>
</protein>
<comment type="subcellular location">
    <subcellularLocation>
        <location evidence="1">Cell inner membrane</location>
        <topology evidence="1">Peripheral membrane protein</topology>
    </subcellularLocation>
</comment>
<dbReference type="SMART" id="SM00382">
    <property type="entry name" value="AAA"/>
    <property type="match status" value="2"/>
</dbReference>
<keyword evidence="5" id="KW-0547">Nucleotide-binding</keyword>
<dbReference type="PANTHER" id="PTHR43297">
    <property type="entry name" value="OLIGOPEPTIDE TRANSPORT ATP-BINDING PROTEIN APPD"/>
    <property type="match status" value="1"/>
</dbReference>
<gene>
    <name evidence="9" type="primary">gsiA_5</name>
    <name evidence="9" type="ORF">ROA7745_03166</name>
</gene>
<evidence type="ECO:0000313" key="9">
    <source>
        <dbReference type="EMBL" id="SMC13320.1"/>
    </source>
</evidence>
<keyword evidence="9" id="KW-0378">Hydrolase</keyword>
<dbReference type="AlphaFoldDB" id="A0A1X7BV05"/>
<feature type="domain" description="ABC transporter" evidence="8">
    <location>
        <begin position="305"/>
        <end position="547"/>
    </location>
</feature>
<dbReference type="InterPro" id="IPR003593">
    <property type="entry name" value="AAA+_ATPase"/>
</dbReference>